<evidence type="ECO:0000313" key="9">
    <source>
        <dbReference type="Proteomes" id="UP000003191"/>
    </source>
</evidence>
<comment type="similarity">
    <text evidence="2 6">Belongs to the transposase mutator family.</text>
</comment>
<dbReference type="EMBL" id="ACCG02000007">
    <property type="protein sequence ID" value="EFE89757.1"/>
    <property type="molecule type" value="Genomic_DNA"/>
</dbReference>
<evidence type="ECO:0000313" key="8">
    <source>
        <dbReference type="EMBL" id="EFE89757.1"/>
    </source>
</evidence>
<dbReference type="AlphaFoldDB" id="D4BMQ8"/>
<dbReference type="HOGENOM" id="CLU_1955327_0_0_11"/>
<feature type="region of interest" description="Disordered" evidence="7">
    <location>
        <begin position="88"/>
        <end position="128"/>
    </location>
</feature>
<evidence type="ECO:0000256" key="4">
    <source>
        <dbReference type="ARBA" id="ARBA00023125"/>
    </source>
</evidence>
<keyword evidence="5 6" id="KW-0233">DNA recombination</keyword>
<dbReference type="Proteomes" id="UP000003191">
    <property type="component" value="Unassembled WGS sequence"/>
</dbReference>
<evidence type="ECO:0000256" key="2">
    <source>
        <dbReference type="ARBA" id="ARBA00010961"/>
    </source>
</evidence>
<protein>
    <recommendedName>
        <fullName evidence="6">Mutator family transposase</fullName>
    </recommendedName>
</protein>
<comment type="function">
    <text evidence="1 6">Required for the transposition of the insertion element.</text>
</comment>
<organism evidence="8 9">
    <name type="scientific">Bifidobacterium breve DSM 20213 = JCM 1192</name>
    <dbReference type="NCBI Taxonomy" id="518634"/>
    <lineage>
        <taxon>Bacteria</taxon>
        <taxon>Bacillati</taxon>
        <taxon>Actinomycetota</taxon>
        <taxon>Actinomycetes</taxon>
        <taxon>Bifidobacteriales</taxon>
        <taxon>Bifidobacteriaceae</taxon>
        <taxon>Bifidobacterium</taxon>
    </lineage>
</organism>
<keyword evidence="6" id="KW-0814">Transposable element</keyword>
<feature type="compositionally biased region" description="Basic and acidic residues" evidence="7">
    <location>
        <begin position="22"/>
        <end position="32"/>
    </location>
</feature>
<dbReference type="GO" id="GO:0006313">
    <property type="term" value="P:DNA transposition"/>
    <property type="evidence" value="ECO:0007669"/>
    <property type="project" value="UniProtKB-UniRule"/>
</dbReference>
<dbReference type="GO" id="GO:0004803">
    <property type="term" value="F:transposase activity"/>
    <property type="evidence" value="ECO:0007669"/>
    <property type="project" value="UniProtKB-UniRule"/>
</dbReference>
<keyword evidence="9" id="KW-1185">Reference proteome</keyword>
<evidence type="ECO:0000256" key="3">
    <source>
        <dbReference type="ARBA" id="ARBA00022578"/>
    </source>
</evidence>
<keyword evidence="4 6" id="KW-0238">DNA-binding</keyword>
<evidence type="ECO:0000256" key="7">
    <source>
        <dbReference type="SAM" id="MobiDB-lite"/>
    </source>
</evidence>
<name>D4BMQ8_BIFBR</name>
<dbReference type="PATRIC" id="fig|518634.7.peg.457"/>
<dbReference type="InterPro" id="IPR001207">
    <property type="entry name" value="Transposase_mutator"/>
</dbReference>
<evidence type="ECO:0000256" key="1">
    <source>
        <dbReference type="ARBA" id="ARBA00002190"/>
    </source>
</evidence>
<accession>D4BMQ8</accession>
<dbReference type="PANTHER" id="PTHR33217:SF7">
    <property type="entry name" value="TRANSPOSASE FOR INSERTION SEQUENCE ELEMENT IS1081"/>
    <property type="match status" value="1"/>
</dbReference>
<keyword evidence="3 6" id="KW-0815">Transposition</keyword>
<reference evidence="8 9" key="1">
    <citation type="submission" date="2010-02" db="EMBL/GenBank/DDBJ databases">
        <authorList>
            <person name="Weinstock G."/>
            <person name="Sodergren E."/>
            <person name="Clifton S."/>
            <person name="Fulton L."/>
            <person name="Fulton B."/>
            <person name="Courtney L."/>
            <person name="Fronick C."/>
            <person name="Harrison M."/>
            <person name="Strong C."/>
            <person name="Farmer C."/>
            <person name="Delahaunty K."/>
            <person name="Markovic C."/>
            <person name="Hall O."/>
            <person name="Minx P."/>
            <person name="Tomlinson C."/>
            <person name="Mitreva M."/>
            <person name="Nelson J."/>
            <person name="Hou S."/>
            <person name="Wollam A."/>
            <person name="Pepin K.H."/>
            <person name="Johnson M."/>
            <person name="Bhonagiri V."/>
            <person name="Zhang X."/>
            <person name="Suruliraj S."/>
            <person name="Warren W."/>
            <person name="Chinwalla A."/>
            <person name="Mardis E.R."/>
            <person name="Wilson R.K."/>
        </authorList>
    </citation>
    <scope>NUCLEOTIDE SEQUENCE [LARGE SCALE GENOMIC DNA]</scope>
    <source>
        <strain evidence="8 9">DSM 20213</strain>
    </source>
</reference>
<dbReference type="GO" id="GO:0003677">
    <property type="term" value="F:DNA binding"/>
    <property type="evidence" value="ECO:0007669"/>
    <property type="project" value="UniProtKB-UniRule"/>
</dbReference>
<comment type="caution">
    <text evidence="8">The sequence shown here is derived from an EMBL/GenBank/DDBJ whole genome shotgun (WGS) entry which is preliminary data.</text>
</comment>
<feature type="compositionally biased region" description="Basic residues" evidence="7">
    <location>
        <begin position="10"/>
        <end position="21"/>
    </location>
</feature>
<feature type="region of interest" description="Disordered" evidence="7">
    <location>
        <begin position="1"/>
        <end position="34"/>
    </location>
</feature>
<dbReference type="PANTHER" id="PTHR33217">
    <property type="entry name" value="TRANSPOSASE FOR INSERTION SEQUENCE ELEMENT IS1081"/>
    <property type="match status" value="1"/>
</dbReference>
<sequence length="128" mass="14899">MGWEHGERQRARRHRRQRRRAPRGDRRGRGHEGGFASWEQFVRGMIECGLKGAGLVVGDRCAGLVSTVNSMLPDARYQRCMVHFMRNVRRPATANGRPRPSRPYSPWNCARRPWPRPRRSQPRWSPGS</sequence>
<dbReference type="Pfam" id="PF00872">
    <property type="entry name" value="Transposase_mut"/>
    <property type="match status" value="1"/>
</dbReference>
<evidence type="ECO:0000256" key="6">
    <source>
        <dbReference type="RuleBase" id="RU365089"/>
    </source>
</evidence>
<gene>
    <name evidence="8" type="ORF">BIFBRE_03355</name>
</gene>
<proteinExistence type="inferred from homology"/>
<evidence type="ECO:0000256" key="5">
    <source>
        <dbReference type="ARBA" id="ARBA00023172"/>
    </source>
</evidence>